<sequence length="1205" mass="140148">MESAHKHIKNKQISVTKRNNQYTIRNSSLAHDAKTIKTLILNVNKRRLQISHKVHLVEKTISQRSSHKHKNKKNLSLLDTLLNIIKRHELSVSKNYLTNFNSHNKSFQSILNKISLELDCIIAEKHADYTCEQIQFFIQERCLNYTDNKKAMIRSITDKDVKHISIHNVYKSSSSNGNDILYVEEEDVKRETNLHFQTVAGLLTKTKLLQTHFEELLQYIRFLPNQKASGPSGISNEMIKHFGQTATTILLSFFLICIKLADIPRQWKKAVIYPIAKPKPYFSDLTNSRPITLLECLRKLFIKILNHRLSNIIKNHNVLNQMQFAALPDLGKAYDRVNVFMLAKALRRIKLPEKFIDIITNLFINHSNEVITAYSNTKPYDILIGIDQGEVISPLLWTIYYDPLISTIANSGLGYNISSNTLPDIRQAPSRTTVNIPRSIIPRSLRNFDPLSIQLKFGSSHINITPIDKSESVRILRVLFDSNNSYKNSIKKISSEITDTALRFTYKRITEKQLAYIFNAVIIPHIEFWSQTKILSESVLYKFMAKIFKVFKYKLHLASFSPNISLFRHIFRINSLLDNHIQSKITNFLIQINSPDLLGKISLLRLAQIQFVNWLSYHLLHYLPDYIFSSYSSNFLIQSIALCKRNNITFHYNANFLSFVQEGKIPILDIFKESYQKHSQNLKDLNILFLDQILNGRTQSLIDIIKTTFDSATNTVELDIHCITQEAEHYCSAHSRYQTFILTKDSTTDEYLIGIPNQLNFNTDTVTFRHYTVVQDLSTAHEVILRPCIGCDYNESLRQNTCLALSTISSSVYLQKTQNTKYSPNAHFLSINLNDKKFILTELISSNFLQLSYKNASAFLDNTKEQEVLSVSALTRSPSFSEILWESLPFECSDHSKQLLLIQQRLSKFTDLEFYTDGSMINPNSTQNGIPVEHRLRHFLKTFTDCKNFETLYNLNRNAKYRQHNISIDWRRTLSLLSSSNFANNTTSFEELLYKSFKIKLFMDEVLTLEHTKKYFYHLYDDTNCVLCGDLLEDLTHIWLCPEVVQLTRHHLQSTFHFIQQFIHDSSLHTVNYQDIASLPIWDLVSSHQSFTFIDLFRNFIPYQLSLFLEQYLSSSQITALFNNLSEQHIMFTKTQIWIPQCQALSIWEENMGITRQLKKRSYGLIPYSNHRLIDDSNQEHSCEELLFHLRFATNIFDYYINCVS</sequence>
<dbReference type="InterPro" id="IPR000477">
    <property type="entry name" value="RT_dom"/>
</dbReference>
<dbReference type="AlphaFoldDB" id="A0A2Z6S1S1"/>
<comment type="caution">
    <text evidence="2">The sequence shown here is derived from an EMBL/GenBank/DDBJ whole genome shotgun (WGS) entry which is preliminary data.</text>
</comment>
<reference evidence="2 3" key="1">
    <citation type="submission" date="2017-11" db="EMBL/GenBank/DDBJ databases">
        <title>The genome of Rhizophagus clarus HR1 reveals common genetic basis of auxotrophy among arbuscular mycorrhizal fungi.</title>
        <authorList>
            <person name="Kobayashi Y."/>
        </authorList>
    </citation>
    <scope>NUCLEOTIDE SEQUENCE [LARGE SCALE GENOMIC DNA]</scope>
    <source>
        <strain evidence="2 3">HR1</strain>
    </source>
</reference>
<gene>
    <name evidence="2" type="ORF">RclHR1_08640008</name>
</gene>
<evidence type="ECO:0000313" key="2">
    <source>
        <dbReference type="EMBL" id="GBC09156.1"/>
    </source>
</evidence>
<feature type="domain" description="Reverse transcriptase" evidence="1">
    <location>
        <begin position="281"/>
        <end position="410"/>
    </location>
</feature>
<dbReference type="Pfam" id="PF00078">
    <property type="entry name" value="RVT_1"/>
    <property type="match status" value="1"/>
</dbReference>
<accession>A0A2Z6S1S1</accession>
<evidence type="ECO:0000259" key="1">
    <source>
        <dbReference type="Pfam" id="PF00078"/>
    </source>
</evidence>
<organism evidence="2 3">
    <name type="scientific">Rhizophagus clarus</name>
    <dbReference type="NCBI Taxonomy" id="94130"/>
    <lineage>
        <taxon>Eukaryota</taxon>
        <taxon>Fungi</taxon>
        <taxon>Fungi incertae sedis</taxon>
        <taxon>Mucoromycota</taxon>
        <taxon>Glomeromycotina</taxon>
        <taxon>Glomeromycetes</taxon>
        <taxon>Glomerales</taxon>
        <taxon>Glomeraceae</taxon>
        <taxon>Rhizophagus</taxon>
    </lineage>
</organism>
<dbReference type="PANTHER" id="PTHR19446">
    <property type="entry name" value="REVERSE TRANSCRIPTASES"/>
    <property type="match status" value="1"/>
</dbReference>
<dbReference type="STRING" id="94130.A0A2Z6S1S1"/>
<proteinExistence type="predicted"/>
<protein>
    <recommendedName>
        <fullName evidence="1">Reverse transcriptase domain-containing protein</fullName>
    </recommendedName>
</protein>
<dbReference type="EMBL" id="BEXD01004275">
    <property type="protein sequence ID" value="GBC09156.1"/>
    <property type="molecule type" value="Genomic_DNA"/>
</dbReference>
<evidence type="ECO:0000313" key="3">
    <source>
        <dbReference type="Proteomes" id="UP000247702"/>
    </source>
</evidence>
<dbReference type="Proteomes" id="UP000247702">
    <property type="component" value="Unassembled WGS sequence"/>
</dbReference>
<name>A0A2Z6S1S1_9GLOM</name>
<keyword evidence="3" id="KW-1185">Reference proteome</keyword>